<dbReference type="RefSeq" id="WP_317130881.1">
    <property type="nucleotide sequence ID" value="NZ_VNHU01000015.1"/>
</dbReference>
<evidence type="ECO:0008006" key="3">
    <source>
        <dbReference type="Google" id="ProtNLM"/>
    </source>
</evidence>
<dbReference type="EMBL" id="VNHU01000015">
    <property type="protein sequence ID" value="TYP69979.1"/>
    <property type="molecule type" value="Genomic_DNA"/>
</dbReference>
<accession>A0A5S5BSE3</accession>
<reference evidence="1 2" key="1">
    <citation type="submission" date="2019-07" db="EMBL/GenBank/DDBJ databases">
        <title>Genomic Encyclopedia of Archaeal and Bacterial Type Strains, Phase II (KMG-II): from individual species to whole genera.</title>
        <authorList>
            <person name="Goeker M."/>
        </authorList>
    </citation>
    <scope>NUCLEOTIDE SEQUENCE [LARGE SCALE GENOMIC DNA]</scope>
    <source>
        <strain evidence="1 2">DSM 17527</strain>
    </source>
</reference>
<comment type="caution">
    <text evidence="1">The sequence shown here is derived from an EMBL/GenBank/DDBJ whole genome shotgun (WGS) entry which is preliminary data.</text>
</comment>
<name>A0A5S5BSE3_9FLAO</name>
<evidence type="ECO:0000313" key="2">
    <source>
        <dbReference type="Proteomes" id="UP000324376"/>
    </source>
</evidence>
<protein>
    <recommendedName>
        <fullName evidence="3">DUF2116 family Zn-ribbon domain-containing protein</fullName>
    </recommendedName>
</protein>
<gene>
    <name evidence="1" type="ORF">BD809_11544</name>
</gene>
<sequence length="126" mass="15020">MTMSVACLHCSTKLKGRSDKKFCSSYCRSAYHYEINKQKESSTFQKIDRQLKINRKILKAYNKAGLATIRKEKLLEAGFDPGYFTHYWKNQKNQVYLFCYEYGFLDLQHKYVLITWQPYMERKGTS</sequence>
<organism evidence="1 2">
    <name type="scientific">Aquimarina intermedia</name>
    <dbReference type="NCBI Taxonomy" id="350814"/>
    <lineage>
        <taxon>Bacteria</taxon>
        <taxon>Pseudomonadati</taxon>
        <taxon>Bacteroidota</taxon>
        <taxon>Flavobacteriia</taxon>
        <taxon>Flavobacteriales</taxon>
        <taxon>Flavobacteriaceae</taxon>
        <taxon>Aquimarina</taxon>
    </lineage>
</organism>
<dbReference type="AlphaFoldDB" id="A0A5S5BSE3"/>
<dbReference type="Proteomes" id="UP000324376">
    <property type="component" value="Unassembled WGS sequence"/>
</dbReference>
<evidence type="ECO:0000313" key="1">
    <source>
        <dbReference type="EMBL" id="TYP69979.1"/>
    </source>
</evidence>
<keyword evidence="2" id="KW-1185">Reference proteome</keyword>
<proteinExistence type="predicted"/>